<name>A0A077ZAS5_TRITR</name>
<dbReference type="Proteomes" id="UP000030665">
    <property type="component" value="Unassembled WGS sequence"/>
</dbReference>
<evidence type="ECO:0000313" key="2">
    <source>
        <dbReference type="Proteomes" id="UP000030665"/>
    </source>
</evidence>
<sequence length="52" mass="5706">MVPFALEAPMANGRQSRADLYIWLLPYVSACCCLDESCCRRSSSVYFPAVGG</sequence>
<dbReference type="AlphaFoldDB" id="A0A077ZAS5"/>
<keyword evidence="2" id="KW-1185">Reference proteome</keyword>
<dbReference type="EMBL" id="HG805979">
    <property type="protein sequence ID" value="CDW55775.1"/>
    <property type="molecule type" value="Genomic_DNA"/>
</dbReference>
<proteinExistence type="predicted"/>
<gene>
    <name evidence="1" type="ORF">TTRE_0000404801</name>
</gene>
<reference evidence="1" key="2">
    <citation type="submission" date="2014-03" db="EMBL/GenBank/DDBJ databases">
        <title>The whipworm genome and dual-species transcriptomics of an intimate host-pathogen interaction.</title>
        <authorList>
            <person name="Foth B.J."/>
            <person name="Tsai I.J."/>
            <person name="Reid A.J."/>
            <person name="Bancroft A.J."/>
            <person name="Nichol S."/>
            <person name="Tracey A."/>
            <person name="Holroyd N."/>
            <person name="Cotton J.A."/>
            <person name="Stanley E.J."/>
            <person name="Zarowiecki M."/>
            <person name="Liu J.Z."/>
            <person name="Huckvale T."/>
            <person name="Cooper P.J."/>
            <person name="Grencis R.K."/>
            <person name="Berriman M."/>
        </authorList>
    </citation>
    <scope>NUCLEOTIDE SEQUENCE [LARGE SCALE GENOMIC DNA]</scope>
</reference>
<protein>
    <submittedName>
        <fullName evidence="1">Uncharacterized protein</fullName>
    </submittedName>
</protein>
<accession>A0A077ZAS5</accession>
<evidence type="ECO:0000313" key="1">
    <source>
        <dbReference type="EMBL" id="CDW55775.1"/>
    </source>
</evidence>
<organism evidence="1 2">
    <name type="scientific">Trichuris trichiura</name>
    <name type="common">Whipworm</name>
    <name type="synonym">Trichocephalus trichiurus</name>
    <dbReference type="NCBI Taxonomy" id="36087"/>
    <lineage>
        <taxon>Eukaryota</taxon>
        <taxon>Metazoa</taxon>
        <taxon>Ecdysozoa</taxon>
        <taxon>Nematoda</taxon>
        <taxon>Enoplea</taxon>
        <taxon>Dorylaimia</taxon>
        <taxon>Trichinellida</taxon>
        <taxon>Trichuridae</taxon>
        <taxon>Trichuris</taxon>
    </lineage>
</organism>
<reference evidence="1" key="1">
    <citation type="submission" date="2014-01" db="EMBL/GenBank/DDBJ databases">
        <authorList>
            <person name="Aslett M."/>
        </authorList>
    </citation>
    <scope>NUCLEOTIDE SEQUENCE</scope>
</reference>